<feature type="signal peptide" evidence="1">
    <location>
        <begin position="1"/>
        <end position="21"/>
    </location>
</feature>
<gene>
    <name evidence="2" type="ORF">A8E72_30825</name>
</gene>
<reference evidence="2 3" key="1">
    <citation type="submission" date="2016-08" db="EMBL/GenBank/DDBJ databases">
        <authorList>
            <person name="Seilhamer J.J."/>
        </authorList>
    </citation>
    <scope>NUCLEOTIDE SEQUENCE [LARGE SCALE GENOMIC DNA]</scope>
    <source>
        <strain evidence="2 3">VC14762</strain>
    </source>
</reference>
<dbReference type="AlphaFoldDB" id="A0A1V2VV96"/>
<protein>
    <submittedName>
        <fullName evidence="2">Uncharacterized protein</fullName>
    </submittedName>
</protein>
<sequence length="205" mass="22154">MKVIRFAAGAALLMATAAATAAALSPQATQLTEFVRDTWKVPEFQLGRSAVLSTVALRVSTYSSPFFIHRAQMDALGKKAGELEQLCTSQSGSWQYVGLPLIEKGEPPQRGLTDVEVFRQMVVAMLRQPEPLVADALEYALKNKWLGRYECAVDGGTAWSATISFDRAQARTTGPTSTYRDVTLKIGLADGGQSGQRKAVDAGQR</sequence>
<name>A0A1V2VV96_9BURK</name>
<dbReference type="RefSeq" id="WP_077176660.1">
    <property type="nucleotide sequence ID" value="NZ_MUTB01000063.1"/>
</dbReference>
<dbReference type="EMBL" id="MUTJ01000092">
    <property type="protein sequence ID" value="ONU77781.1"/>
    <property type="molecule type" value="Genomic_DNA"/>
</dbReference>
<feature type="chain" id="PRO_5012550426" evidence="1">
    <location>
        <begin position="22"/>
        <end position="205"/>
    </location>
</feature>
<accession>A0A1V2VV96</accession>
<dbReference type="Proteomes" id="UP000188543">
    <property type="component" value="Unassembled WGS sequence"/>
</dbReference>
<comment type="caution">
    <text evidence="2">The sequence shown here is derived from an EMBL/GenBank/DDBJ whole genome shotgun (WGS) entry which is preliminary data.</text>
</comment>
<evidence type="ECO:0000313" key="2">
    <source>
        <dbReference type="EMBL" id="ONU77781.1"/>
    </source>
</evidence>
<evidence type="ECO:0000256" key="1">
    <source>
        <dbReference type="SAM" id="SignalP"/>
    </source>
</evidence>
<keyword evidence="1" id="KW-0732">Signal</keyword>
<proteinExistence type="predicted"/>
<organism evidence="2 3">
    <name type="scientific">Burkholderia cenocepacia</name>
    <dbReference type="NCBI Taxonomy" id="95486"/>
    <lineage>
        <taxon>Bacteria</taxon>
        <taxon>Pseudomonadati</taxon>
        <taxon>Pseudomonadota</taxon>
        <taxon>Betaproteobacteria</taxon>
        <taxon>Burkholderiales</taxon>
        <taxon>Burkholderiaceae</taxon>
        <taxon>Burkholderia</taxon>
        <taxon>Burkholderia cepacia complex</taxon>
    </lineage>
</organism>
<evidence type="ECO:0000313" key="3">
    <source>
        <dbReference type="Proteomes" id="UP000188543"/>
    </source>
</evidence>